<dbReference type="InterPro" id="IPR001579">
    <property type="entry name" value="Glyco_hydro_18_chit_AS"/>
</dbReference>
<dbReference type="PANTHER" id="PTHR45708:SF31">
    <property type="entry name" value="III ACIDIC ENDOCHITINASE, PUTATIVE-RELATED"/>
    <property type="match status" value="1"/>
</dbReference>
<evidence type="ECO:0000259" key="7">
    <source>
        <dbReference type="PROSITE" id="PS51910"/>
    </source>
</evidence>
<dbReference type="GO" id="GO:0008843">
    <property type="term" value="F:endochitinase activity"/>
    <property type="evidence" value="ECO:0007669"/>
    <property type="project" value="UniProtKB-EC"/>
</dbReference>
<dbReference type="Pfam" id="PF00704">
    <property type="entry name" value="Glyco_hydro_18"/>
    <property type="match status" value="1"/>
</dbReference>
<comment type="caution">
    <text evidence="8">The sequence shown here is derived from an EMBL/GenBank/DDBJ whole genome shotgun (WGS) entry which is preliminary data.</text>
</comment>
<evidence type="ECO:0000256" key="3">
    <source>
        <dbReference type="ARBA" id="ARBA00023295"/>
    </source>
</evidence>
<keyword evidence="2 4" id="KW-0378">Hydrolase</keyword>
<dbReference type="AlphaFoldDB" id="A0A9D5BL09"/>
<dbReference type="GO" id="GO:0005576">
    <property type="term" value="C:extracellular region"/>
    <property type="evidence" value="ECO:0007669"/>
    <property type="project" value="TreeGrafter"/>
</dbReference>
<evidence type="ECO:0000313" key="9">
    <source>
        <dbReference type="Proteomes" id="UP001058974"/>
    </source>
</evidence>
<keyword evidence="9" id="KW-1185">Reference proteome</keyword>
<dbReference type="SUPFAM" id="SSF51445">
    <property type="entry name" value="(Trans)glycosidases"/>
    <property type="match status" value="1"/>
</dbReference>
<protein>
    <recommendedName>
        <fullName evidence="1">chitinase</fullName>
        <ecNumber evidence="1">3.2.1.14</ecNumber>
    </recommendedName>
</protein>
<feature type="signal peptide" evidence="6">
    <location>
        <begin position="1"/>
        <end position="27"/>
    </location>
</feature>
<dbReference type="Gramene" id="Psat01G0367100-T1">
    <property type="protein sequence ID" value="KAI5445525.1"/>
    <property type="gene ID" value="KIW84_013671"/>
</dbReference>
<accession>A0A9D5BL09</accession>
<evidence type="ECO:0000256" key="1">
    <source>
        <dbReference type="ARBA" id="ARBA00012729"/>
    </source>
</evidence>
<reference evidence="8 9" key="1">
    <citation type="journal article" date="2022" name="Nat. Genet.">
        <title>Improved pea reference genome and pan-genome highlight genomic features and evolutionary characteristics.</title>
        <authorList>
            <person name="Yang T."/>
            <person name="Liu R."/>
            <person name="Luo Y."/>
            <person name="Hu S."/>
            <person name="Wang D."/>
            <person name="Wang C."/>
            <person name="Pandey M.K."/>
            <person name="Ge S."/>
            <person name="Xu Q."/>
            <person name="Li N."/>
            <person name="Li G."/>
            <person name="Huang Y."/>
            <person name="Saxena R.K."/>
            <person name="Ji Y."/>
            <person name="Li M."/>
            <person name="Yan X."/>
            <person name="He Y."/>
            <person name="Liu Y."/>
            <person name="Wang X."/>
            <person name="Xiang C."/>
            <person name="Varshney R.K."/>
            <person name="Ding H."/>
            <person name="Gao S."/>
            <person name="Zong X."/>
        </authorList>
    </citation>
    <scope>NUCLEOTIDE SEQUENCE [LARGE SCALE GENOMIC DNA]</scope>
    <source>
        <strain evidence="8 9">cv. Zhongwan 6</strain>
    </source>
</reference>
<keyword evidence="3 4" id="KW-0326">Glycosidase</keyword>
<dbReference type="GO" id="GO:0005975">
    <property type="term" value="P:carbohydrate metabolic process"/>
    <property type="evidence" value="ECO:0007669"/>
    <property type="project" value="InterPro"/>
</dbReference>
<dbReference type="PROSITE" id="PS51910">
    <property type="entry name" value="GH18_2"/>
    <property type="match status" value="1"/>
</dbReference>
<dbReference type="PROSITE" id="PS01095">
    <property type="entry name" value="GH18_1"/>
    <property type="match status" value="1"/>
</dbReference>
<feature type="chain" id="PRO_5039413294" description="chitinase" evidence="6">
    <location>
        <begin position="28"/>
        <end position="179"/>
    </location>
</feature>
<feature type="non-terminal residue" evidence="8">
    <location>
        <position position="179"/>
    </location>
</feature>
<gene>
    <name evidence="8" type="ORF">KIW84_013671</name>
</gene>
<dbReference type="EC" id="3.2.1.14" evidence="1"/>
<dbReference type="Gene3D" id="3.20.20.80">
    <property type="entry name" value="Glycosidases"/>
    <property type="match status" value="1"/>
</dbReference>
<name>A0A9D5BL09_PEA</name>
<evidence type="ECO:0000256" key="6">
    <source>
        <dbReference type="SAM" id="SignalP"/>
    </source>
</evidence>
<sequence length="179" mass="19429">KRPNMSSKMQTLILLLVLTISSVTVKASPTDAGIAIYWGQNLEDGTLSLTCDTGNYKIVLLAFLNVFGSGIPPSWNFAGHCGDWSPCTKLEPEIKYCQQKGIKVLLSIGGASGTYSLSSPDDAKDVGDYLYTNFLSGRFGPLGSVTLDGIDFDIEGGSNLYWDDLARYLDSLRQQNSKL</sequence>
<keyword evidence="6" id="KW-0732">Signal</keyword>
<proteinExistence type="inferred from homology"/>
<evidence type="ECO:0000256" key="5">
    <source>
        <dbReference type="RuleBase" id="RU004453"/>
    </source>
</evidence>
<dbReference type="PANTHER" id="PTHR45708">
    <property type="entry name" value="ENDOCHITINASE"/>
    <property type="match status" value="1"/>
</dbReference>
<dbReference type="InterPro" id="IPR017853">
    <property type="entry name" value="GH"/>
</dbReference>
<organism evidence="8 9">
    <name type="scientific">Pisum sativum</name>
    <name type="common">Garden pea</name>
    <name type="synonym">Lathyrus oleraceus</name>
    <dbReference type="NCBI Taxonomy" id="3888"/>
    <lineage>
        <taxon>Eukaryota</taxon>
        <taxon>Viridiplantae</taxon>
        <taxon>Streptophyta</taxon>
        <taxon>Embryophyta</taxon>
        <taxon>Tracheophyta</taxon>
        <taxon>Spermatophyta</taxon>
        <taxon>Magnoliopsida</taxon>
        <taxon>eudicotyledons</taxon>
        <taxon>Gunneridae</taxon>
        <taxon>Pentapetalae</taxon>
        <taxon>rosids</taxon>
        <taxon>fabids</taxon>
        <taxon>Fabales</taxon>
        <taxon>Fabaceae</taxon>
        <taxon>Papilionoideae</taxon>
        <taxon>50 kb inversion clade</taxon>
        <taxon>NPAAA clade</taxon>
        <taxon>Hologalegina</taxon>
        <taxon>IRL clade</taxon>
        <taxon>Fabeae</taxon>
        <taxon>Lathyrus</taxon>
    </lineage>
</organism>
<evidence type="ECO:0000256" key="4">
    <source>
        <dbReference type="RuleBase" id="RU000489"/>
    </source>
</evidence>
<dbReference type="EMBL" id="JAMSHJ010000001">
    <property type="protein sequence ID" value="KAI5445525.1"/>
    <property type="molecule type" value="Genomic_DNA"/>
</dbReference>
<dbReference type="InterPro" id="IPR050542">
    <property type="entry name" value="Glycosyl_Hydrlase18_Chitinase"/>
</dbReference>
<feature type="domain" description="GH18" evidence="7">
    <location>
        <begin position="32"/>
        <end position="179"/>
    </location>
</feature>
<dbReference type="InterPro" id="IPR001223">
    <property type="entry name" value="Glyco_hydro18_cat"/>
</dbReference>
<comment type="similarity">
    <text evidence="5">Belongs to the glycosyl hydrolase 18 family.</text>
</comment>
<evidence type="ECO:0000256" key="2">
    <source>
        <dbReference type="ARBA" id="ARBA00022801"/>
    </source>
</evidence>
<evidence type="ECO:0000313" key="8">
    <source>
        <dbReference type="EMBL" id="KAI5445525.1"/>
    </source>
</evidence>
<dbReference type="Proteomes" id="UP001058974">
    <property type="component" value="Chromosome 1"/>
</dbReference>